<evidence type="ECO:0000313" key="2">
    <source>
        <dbReference type="Proteomes" id="UP000075288"/>
    </source>
</evidence>
<accession>A0A150JTQ6</accession>
<protein>
    <submittedName>
        <fullName evidence="1">Uncharacterized protein</fullName>
    </submittedName>
</protein>
<name>A0A150JTQ6_HEYCO</name>
<proteinExistence type="predicted"/>
<gene>
    <name evidence="1" type="ORF">B4098_3462</name>
</gene>
<dbReference type="AlphaFoldDB" id="A0A150JTQ6"/>
<comment type="caution">
    <text evidence="1">The sequence shown here is derived from an EMBL/GenBank/DDBJ whole genome shotgun (WGS) entry which is preliminary data.</text>
</comment>
<reference evidence="1 2" key="1">
    <citation type="submission" date="2016-01" db="EMBL/GenBank/DDBJ databases">
        <title>Genome Sequences of Twelve Sporeforming Bacillus Species Isolated from Foods.</title>
        <authorList>
            <person name="Berendsen E.M."/>
            <person name="Wells-Bennik M.H."/>
            <person name="Krawcyk A.O."/>
            <person name="De Jong A."/>
            <person name="Holsappel S."/>
            <person name="Eijlander R.T."/>
            <person name="Kuipers O.P."/>
        </authorList>
    </citation>
    <scope>NUCLEOTIDE SEQUENCE [LARGE SCALE GENOMIC DNA]</scope>
    <source>
        <strain evidence="1 2">B4098</strain>
    </source>
</reference>
<dbReference type="Proteomes" id="UP000075288">
    <property type="component" value="Unassembled WGS sequence"/>
</dbReference>
<dbReference type="PATRIC" id="fig|1398.26.peg.775"/>
<sequence length="62" mass="7352">MAMKTVIRNSLYFTYEELKQANRNGIRRKPGSLYFTYEELKHGIQWQLVVDADTVCILPMRN</sequence>
<organism evidence="1 2">
    <name type="scientific">Heyndrickxia coagulans</name>
    <name type="common">Weizmannia coagulans</name>
    <dbReference type="NCBI Taxonomy" id="1398"/>
    <lineage>
        <taxon>Bacteria</taxon>
        <taxon>Bacillati</taxon>
        <taxon>Bacillota</taxon>
        <taxon>Bacilli</taxon>
        <taxon>Bacillales</taxon>
        <taxon>Bacillaceae</taxon>
        <taxon>Heyndrickxia</taxon>
    </lineage>
</organism>
<evidence type="ECO:0000313" key="1">
    <source>
        <dbReference type="EMBL" id="KYC60663.1"/>
    </source>
</evidence>
<dbReference type="EMBL" id="LQYG01000088">
    <property type="protein sequence ID" value="KYC60663.1"/>
    <property type="molecule type" value="Genomic_DNA"/>
</dbReference>